<evidence type="ECO:0000313" key="2">
    <source>
        <dbReference type="EMBL" id="SFM99876.1"/>
    </source>
</evidence>
<name>A0A1I4VFH8_9BACT</name>
<reference evidence="2 3" key="1">
    <citation type="submission" date="2016-10" db="EMBL/GenBank/DDBJ databases">
        <authorList>
            <person name="de Groot N.N."/>
        </authorList>
    </citation>
    <scope>NUCLEOTIDE SEQUENCE [LARGE SCALE GENOMIC DNA]</scope>
    <source>
        <strain evidence="2 3">DSM 9990</strain>
    </source>
</reference>
<gene>
    <name evidence="2" type="ORF">SAMN05660836_02272</name>
</gene>
<keyword evidence="3" id="KW-1185">Reference proteome</keyword>
<dbReference type="GO" id="GO:0006313">
    <property type="term" value="P:DNA transposition"/>
    <property type="evidence" value="ECO:0007669"/>
    <property type="project" value="InterPro"/>
</dbReference>
<evidence type="ECO:0000259" key="1">
    <source>
        <dbReference type="Pfam" id="PF01609"/>
    </source>
</evidence>
<protein>
    <recommendedName>
        <fullName evidence="1">Transposase IS4-like domain-containing protein</fullName>
    </recommendedName>
</protein>
<feature type="domain" description="Transposase IS4-like" evidence="1">
    <location>
        <begin position="4"/>
        <end position="87"/>
    </location>
</feature>
<proteinExistence type="predicted"/>
<dbReference type="AlphaFoldDB" id="A0A1I4VFH8"/>
<dbReference type="Pfam" id="PF01609">
    <property type="entry name" value="DDE_Tnp_1"/>
    <property type="match status" value="1"/>
</dbReference>
<dbReference type="GO" id="GO:0003677">
    <property type="term" value="F:DNA binding"/>
    <property type="evidence" value="ECO:0007669"/>
    <property type="project" value="InterPro"/>
</dbReference>
<dbReference type="GO" id="GO:0004803">
    <property type="term" value="F:transposase activity"/>
    <property type="evidence" value="ECO:0007669"/>
    <property type="project" value="InterPro"/>
</dbReference>
<dbReference type="Proteomes" id="UP000199611">
    <property type="component" value="Unassembled WGS sequence"/>
</dbReference>
<accession>A0A1I4VFH8</accession>
<evidence type="ECO:0000313" key="3">
    <source>
        <dbReference type="Proteomes" id="UP000199611"/>
    </source>
</evidence>
<dbReference type="InterPro" id="IPR002559">
    <property type="entry name" value="Transposase_11"/>
</dbReference>
<dbReference type="EMBL" id="FOUU01000009">
    <property type="protein sequence ID" value="SFM99876.1"/>
    <property type="molecule type" value="Genomic_DNA"/>
</dbReference>
<organism evidence="2 3">
    <name type="scientific">Thermodesulforhabdus norvegica</name>
    <dbReference type="NCBI Taxonomy" id="39841"/>
    <lineage>
        <taxon>Bacteria</taxon>
        <taxon>Pseudomonadati</taxon>
        <taxon>Thermodesulfobacteriota</taxon>
        <taxon>Syntrophobacteria</taxon>
        <taxon>Syntrophobacterales</taxon>
        <taxon>Thermodesulforhabdaceae</taxon>
        <taxon>Thermodesulforhabdus</taxon>
    </lineage>
</organism>
<sequence>MGKTKRGRGTKLMAMADGAGLPIAVCVTGAGPHEVTLVEPALVACFVSELSRRLIGDRAYDSDPPDARLAKCGIEMIAPHRKNRARYAPRMGANCDGTGGAGRSSACLPGWATFDG</sequence>